<protein>
    <recommendedName>
        <fullName evidence="2">Polymerase nucleotidyl transferase domain-containing protein</fullName>
    </recommendedName>
</protein>
<organism evidence="1">
    <name type="scientific">marine metagenome</name>
    <dbReference type="NCBI Taxonomy" id="408172"/>
    <lineage>
        <taxon>unclassified sequences</taxon>
        <taxon>metagenomes</taxon>
        <taxon>ecological metagenomes</taxon>
    </lineage>
</organism>
<reference evidence="1" key="1">
    <citation type="submission" date="2018-05" db="EMBL/GenBank/DDBJ databases">
        <authorList>
            <person name="Lanie J.A."/>
            <person name="Ng W.-L."/>
            <person name="Kazmierczak K.M."/>
            <person name="Andrzejewski T.M."/>
            <person name="Davidsen T.M."/>
            <person name="Wayne K.J."/>
            <person name="Tettelin H."/>
            <person name="Glass J.I."/>
            <person name="Rusch D."/>
            <person name="Podicherti R."/>
            <person name="Tsui H.-C.T."/>
            <person name="Winkler M.E."/>
        </authorList>
    </citation>
    <scope>NUCLEOTIDE SEQUENCE</scope>
</reference>
<evidence type="ECO:0000313" key="1">
    <source>
        <dbReference type="EMBL" id="SUZ91073.1"/>
    </source>
</evidence>
<dbReference type="AlphaFoldDB" id="A0A381RQD7"/>
<gene>
    <name evidence="1" type="ORF">METZ01_LOCUS43927</name>
</gene>
<proteinExistence type="predicted"/>
<sequence>MPMMYGFGTQRRQMLESELQRLVAEMPQLGMQSMYLVGPFSQGDVGPKTVLDLVVVQQTEEPIHRRADFWTTHLRPRIGINFYVYTPDEFENNLEDDLLLQHAFSIGERVYG</sequence>
<dbReference type="EMBL" id="UINC01001945">
    <property type="protein sequence ID" value="SUZ91073.1"/>
    <property type="molecule type" value="Genomic_DNA"/>
</dbReference>
<evidence type="ECO:0008006" key="2">
    <source>
        <dbReference type="Google" id="ProtNLM"/>
    </source>
</evidence>
<name>A0A381RQD7_9ZZZZ</name>
<accession>A0A381RQD7</accession>